<evidence type="ECO:0000256" key="8">
    <source>
        <dbReference type="SAM" id="Phobius"/>
    </source>
</evidence>
<name>A0ABV6FS72_9BACT</name>
<evidence type="ECO:0000256" key="7">
    <source>
        <dbReference type="ARBA" id="ARBA00023136"/>
    </source>
</evidence>
<evidence type="ECO:0000313" key="10">
    <source>
        <dbReference type="EMBL" id="MFC0262721.1"/>
    </source>
</evidence>
<comment type="subcellular location">
    <subcellularLocation>
        <location evidence="1">Cell membrane</location>
    </subcellularLocation>
</comment>
<keyword evidence="6" id="KW-0051">Antiviral defense</keyword>
<dbReference type="RefSeq" id="WP_382387165.1">
    <property type="nucleotide sequence ID" value="NZ_JBHLWI010000022.1"/>
</dbReference>
<dbReference type="EMBL" id="JBHLWI010000022">
    <property type="protein sequence ID" value="MFC0262721.1"/>
    <property type="molecule type" value="Genomic_DNA"/>
</dbReference>
<dbReference type="InterPro" id="IPR043760">
    <property type="entry name" value="PycTM_dom"/>
</dbReference>
<keyword evidence="3 8" id="KW-0812">Transmembrane</keyword>
<keyword evidence="11" id="KW-1185">Reference proteome</keyword>
<evidence type="ECO:0000256" key="2">
    <source>
        <dbReference type="ARBA" id="ARBA00022475"/>
    </source>
</evidence>
<evidence type="ECO:0000256" key="1">
    <source>
        <dbReference type="ARBA" id="ARBA00004236"/>
    </source>
</evidence>
<evidence type="ECO:0000256" key="3">
    <source>
        <dbReference type="ARBA" id="ARBA00022692"/>
    </source>
</evidence>
<feature type="domain" description="Pycsar effector protein" evidence="9">
    <location>
        <begin position="24"/>
        <end position="183"/>
    </location>
</feature>
<evidence type="ECO:0000256" key="5">
    <source>
        <dbReference type="ARBA" id="ARBA00022989"/>
    </source>
</evidence>
<feature type="transmembrane region" description="Helical" evidence="8">
    <location>
        <begin position="162"/>
        <end position="187"/>
    </location>
</feature>
<sequence>MQEEIPVKKEKSERERQTFFRVAFKNNCNLLQIADNKANMVISINALVISSIIAITGYGSISDNLDLYGTKMIFPIILILITCFTSAVLAVQAAKPKILDDKKPVQNNGKNSLLFFGESSNYSLDDYLVEMDRILPSKKEINNHMAITLFYQGKVLKNKYNLLGYAYNVFIIGLAIAVMTFLIYSIAEF</sequence>
<gene>
    <name evidence="10" type="ORF">ACFFIP_08510</name>
</gene>
<feature type="transmembrane region" description="Helical" evidence="8">
    <location>
        <begin position="40"/>
        <end position="61"/>
    </location>
</feature>
<keyword evidence="5 8" id="KW-1133">Transmembrane helix</keyword>
<keyword evidence="4" id="KW-0547">Nucleotide-binding</keyword>
<evidence type="ECO:0000259" key="9">
    <source>
        <dbReference type="Pfam" id="PF18967"/>
    </source>
</evidence>
<dbReference type="Pfam" id="PF18967">
    <property type="entry name" value="PycTM"/>
    <property type="match status" value="1"/>
</dbReference>
<evidence type="ECO:0000313" key="11">
    <source>
        <dbReference type="Proteomes" id="UP001589797"/>
    </source>
</evidence>
<evidence type="ECO:0000256" key="4">
    <source>
        <dbReference type="ARBA" id="ARBA00022741"/>
    </source>
</evidence>
<proteinExistence type="predicted"/>
<evidence type="ECO:0000256" key="6">
    <source>
        <dbReference type="ARBA" id="ARBA00023118"/>
    </source>
</evidence>
<keyword evidence="7 8" id="KW-0472">Membrane</keyword>
<organism evidence="10 11">
    <name type="scientific">Fontibacter flavus</name>
    <dbReference type="NCBI Taxonomy" id="654838"/>
    <lineage>
        <taxon>Bacteria</taxon>
        <taxon>Pseudomonadati</taxon>
        <taxon>Bacteroidota</taxon>
        <taxon>Cytophagia</taxon>
        <taxon>Cytophagales</taxon>
        <taxon>Cyclobacteriaceae</taxon>
        <taxon>Fontibacter</taxon>
    </lineage>
</organism>
<dbReference type="Proteomes" id="UP001589797">
    <property type="component" value="Unassembled WGS sequence"/>
</dbReference>
<comment type="caution">
    <text evidence="10">The sequence shown here is derived from an EMBL/GenBank/DDBJ whole genome shotgun (WGS) entry which is preliminary data.</text>
</comment>
<reference evidence="10 11" key="1">
    <citation type="submission" date="2024-09" db="EMBL/GenBank/DDBJ databases">
        <authorList>
            <person name="Sun Q."/>
            <person name="Mori K."/>
        </authorList>
    </citation>
    <scope>NUCLEOTIDE SEQUENCE [LARGE SCALE GENOMIC DNA]</scope>
    <source>
        <strain evidence="10 11">CCM 7650</strain>
    </source>
</reference>
<keyword evidence="2" id="KW-1003">Cell membrane</keyword>
<feature type="transmembrane region" description="Helical" evidence="8">
    <location>
        <begin position="73"/>
        <end position="94"/>
    </location>
</feature>
<accession>A0ABV6FS72</accession>
<protein>
    <submittedName>
        <fullName evidence="10">Pycsar system effector family protein</fullName>
    </submittedName>
</protein>